<evidence type="ECO:0000313" key="2">
    <source>
        <dbReference type="EMBL" id="AUX43028.1"/>
    </source>
</evidence>
<protein>
    <recommendedName>
        <fullName evidence="4">Plasmid stabilization protein</fullName>
    </recommendedName>
</protein>
<dbReference type="EMBL" id="CP012673">
    <property type="protein sequence ID" value="AUX43028.1"/>
    <property type="molecule type" value="Genomic_DNA"/>
</dbReference>
<dbReference type="Pfam" id="PF05016">
    <property type="entry name" value="ParE_toxin"/>
    <property type="match status" value="1"/>
</dbReference>
<keyword evidence="1" id="KW-1277">Toxin-antitoxin system</keyword>
<organism evidence="2 3">
    <name type="scientific">Sorangium cellulosum</name>
    <name type="common">Polyangium cellulosum</name>
    <dbReference type="NCBI Taxonomy" id="56"/>
    <lineage>
        <taxon>Bacteria</taxon>
        <taxon>Pseudomonadati</taxon>
        <taxon>Myxococcota</taxon>
        <taxon>Polyangia</taxon>
        <taxon>Polyangiales</taxon>
        <taxon>Polyangiaceae</taxon>
        <taxon>Sorangium</taxon>
    </lineage>
</organism>
<reference evidence="2 3" key="1">
    <citation type="submission" date="2015-09" db="EMBL/GenBank/DDBJ databases">
        <title>Sorangium comparison.</title>
        <authorList>
            <person name="Zaburannyi N."/>
            <person name="Bunk B."/>
            <person name="Overmann J."/>
            <person name="Mueller R."/>
        </authorList>
    </citation>
    <scope>NUCLEOTIDE SEQUENCE [LARGE SCALE GENOMIC DNA]</scope>
    <source>
        <strain evidence="2 3">So ce26</strain>
    </source>
</reference>
<dbReference type="Gene3D" id="3.30.2310.20">
    <property type="entry name" value="RelE-like"/>
    <property type="match status" value="1"/>
</dbReference>
<evidence type="ECO:0000313" key="3">
    <source>
        <dbReference type="Proteomes" id="UP000238348"/>
    </source>
</evidence>
<dbReference type="InterPro" id="IPR035093">
    <property type="entry name" value="RelE/ParE_toxin_dom_sf"/>
</dbReference>
<gene>
    <name evidence="2" type="ORF">SOCE26_044680</name>
</gene>
<dbReference type="Proteomes" id="UP000238348">
    <property type="component" value="Chromosome"/>
</dbReference>
<name>A0A2L0EUP5_SORCE</name>
<dbReference type="AlphaFoldDB" id="A0A2L0EUP5"/>
<evidence type="ECO:0008006" key="4">
    <source>
        <dbReference type="Google" id="ProtNLM"/>
    </source>
</evidence>
<proteinExistence type="predicted"/>
<sequence length="63" mass="7312">MLAAVDRIAEAPEQGPELEPGVRRLTLQRFPYGLLYVVEPDRILVLAVMHLRRRPGYWRGRGR</sequence>
<dbReference type="InterPro" id="IPR007712">
    <property type="entry name" value="RelE/ParE_toxin"/>
</dbReference>
<accession>A0A2L0EUP5</accession>
<evidence type="ECO:0000256" key="1">
    <source>
        <dbReference type="ARBA" id="ARBA00022649"/>
    </source>
</evidence>